<reference evidence="13 14" key="1">
    <citation type="submission" date="2013-11" db="EMBL/GenBank/DDBJ databases">
        <title>Complete genome sequence of Clostridum sp. M2/40.</title>
        <authorList>
            <person name="Wibberg D."/>
            <person name="Puehler A."/>
            <person name="Schlueter A."/>
        </authorList>
    </citation>
    <scope>NUCLEOTIDE SEQUENCE [LARGE SCALE GENOMIC DNA]</scope>
    <source>
        <strain evidence="14">M2/40</strain>
    </source>
</reference>
<dbReference type="RefSeq" id="WP_044040049.1">
    <property type="nucleotide sequence ID" value="NZ_HG917869.1"/>
</dbReference>
<evidence type="ECO:0000256" key="2">
    <source>
        <dbReference type="ARBA" id="ARBA00004742"/>
    </source>
</evidence>
<organism evidence="13 14">
    <name type="scientific">Clostridium bornimense</name>
    <dbReference type="NCBI Taxonomy" id="1216932"/>
    <lineage>
        <taxon>Bacteria</taxon>
        <taxon>Bacillati</taxon>
        <taxon>Bacillota</taxon>
        <taxon>Clostridia</taxon>
        <taxon>Eubacteriales</taxon>
        <taxon>Clostridiaceae</taxon>
        <taxon>Clostridium</taxon>
    </lineage>
</organism>
<sequence>MALSLNDILIWCEEEGKEFWQYMLYDDMRERGITMEESFHKMEDTFDAMCHTINTYKIERMSASGLVGSDGGILEKYQNESEENLNKQGKKPALCGSFMADAMVIALKMAESNACMRRIVAAPTAGSCGVIPAVLIPYYEAKLASKEDIVKALFVSGAIGQVIADRASISGAQGGCQAEIGSASAMAAGALTFLQGGDAKQICNAAALALKGLLGLVCDPVAGLVEIPCVKRNVIGTVNAVSCTDMAIAGVESKIPPDEVIDAMGEVGDKMDASLKETALGGLAVTPTAIKIAKEAGLESE</sequence>
<dbReference type="PATRIC" id="fig|1216932.3.peg.2704"/>
<dbReference type="Proteomes" id="UP000019426">
    <property type="component" value="Chromosome M2/40_rep2"/>
</dbReference>
<comment type="similarity">
    <text evidence="3 11">Belongs to the iron-sulfur dependent L-serine dehydratase family.</text>
</comment>
<evidence type="ECO:0000256" key="11">
    <source>
        <dbReference type="RuleBase" id="RU366059"/>
    </source>
</evidence>
<evidence type="ECO:0000256" key="6">
    <source>
        <dbReference type="ARBA" id="ARBA00022723"/>
    </source>
</evidence>
<dbReference type="PANTHER" id="PTHR30182">
    <property type="entry name" value="L-SERINE DEHYDRATASE"/>
    <property type="match status" value="1"/>
</dbReference>
<feature type="domain" description="Serine dehydratase-like alpha subunit" evidence="12">
    <location>
        <begin position="14"/>
        <end position="284"/>
    </location>
</feature>
<dbReference type="GO" id="GO:0046872">
    <property type="term" value="F:metal ion binding"/>
    <property type="evidence" value="ECO:0007669"/>
    <property type="project" value="UniProtKB-KW"/>
</dbReference>
<comment type="catalytic activity">
    <reaction evidence="10 11">
        <text>L-serine = pyruvate + NH4(+)</text>
        <dbReference type="Rhea" id="RHEA:19169"/>
        <dbReference type="ChEBI" id="CHEBI:15361"/>
        <dbReference type="ChEBI" id="CHEBI:28938"/>
        <dbReference type="ChEBI" id="CHEBI:33384"/>
        <dbReference type="EC" id="4.3.1.17"/>
    </reaction>
</comment>
<accession>W6S1U3</accession>
<dbReference type="InterPro" id="IPR005130">
    <property type="entry name" value="Ser_deHydtase-like_asu"/>
</dbReference>
<keyword evidence="14" id="KW-1185">Reference proteome</keyword>
<evidence type="ECO:0000259" key="12">
    <source>
        <dbReference type="Pfam" id="PF03313"/>
    </source>
</evidence>
<evidence type="ECO:0000256" key="7">
    <source>
        <dbReference type="ARBA" id="ARBA00023004"/>
    </source>
</evidence>
<dbReference type="Pfam" id="PF03313">
    <property type="entry name" value="SDH_alpha"/>
    <property type="match status" value="1"/>
</dbReference>
<protein>
    <recommendedName>
        <fullName evidence="11">L-serine dehydratase</fullName>
        <ecNumber evidence="11">4.3.1.17</ecNumber>
    </recommendedName>
</protein>
<gene>
    <name evidence="13" type="ORF">CM240_2742</name>
</gene>
<keyword evidence="6 11" id="KW-0479">Metal-binding</keyword>
<dbReference type="GO" id="GO:0003941">
    <property type="term" value="F:L-serine ammonia-lyase activity"/>
    <property type="evidence" value="ECO:0007669"/>
    <property type="project" value="UniProtKB-UniRule"/>
</dbReference>
<keyword evidence="7 11" id="KW-0408">Iron</keyword>
<dbReference type="PANTHER" id="PTHR30182:SF1">
    <property type="entry name" value="L-SERINE DEHYDRATASE 1"/>
    <property type="match status" value="1"/>
</dbReference>
<dbReference type="OrthoDB" id="9805537at2"/>
<keyword evidence="9 11" id="KW-0456">Lyase</keyword>
<evidence type="ECO:0000256" key="4">
    <source>
        <dbReference type="ARBA" id="ARBA00022432"/>
    </source>
</evidence>
<evidence type="ECO:0000256" key="3">
    <source>
        <dbReference type="ARBA" id="ARBA00008636"/>
    </source>
</evidence>
<dbReference type="EMBL" id="HG917869">
    <property type="protein sequence ID" value="CDM69859.1"/>
    <property type="molecule type" value="Genomic_DNA"/>
</dbReference>
<evidence type="ECO:0000256" key="10">
    <source>
        <dbReference type="ARBA" id="ARBA00049406"/>
    </source>
</evidence>
<name>W6S1U3_9CLOT</name>
<evidence type="ECO:0000313" key="13">
    <source>
        <dbReference type="EMBL" id="CDM69859.1"/>
    </source>
</evidence>
<evidence type="ECO:0000256" key="8">
    <source>
        <dbReference type="ARBA" id="ARBA00023014"/>
    </source>
</evidence>
<dbReference type="GO" id="GO:0051539">
    <property type="term" value="F:4 iron, 4 sulfur cluster binding"/>
    <property type="evidence" value="ECO:0007669"/>
    <property type="project" value="UniProtKB-UniRule"/>
</dbReference>
<proteinExistence type="inferred from homology"/>
<dbReference type="InterPro" id="IPR051318">
    <property type="entry name" value="Fe-S_L-Ser"/>
</dbReference>
<evidence type="ECO:0000256" key="5">
    <source>
        <dbReference type="ARBA" id="ARBA00022485"/>
    </source>
</evidence>
<dbReference type="STRING" id="1216932.CM240_2742"/>
<evidence type="ECO:0000256" key="1">
    <source>
        <dbReference type="ARBA" id="ARBA00001966"/>
    </source>
</evidence>
<keyword evidence="5 11" id="KW-0004">4Fe-4S</keyword>
<comment type="pathway">
    <text evidence="2">Carbohydrate biosynthesis; gluconeogenesis.</text>
</comment>
<dbReference type="GO" id="GO:0006094">
    <property type="term" value="P:gluconeogenesis"/>
    <property type="evidence" value="ECO:0007669"/>
    <property type="project" value="UniProtKB-KW"/>
</dbReference>
<evidence type="ECO:0000256" key="9">
    <source>
        <dbReference type="ARBA" id="ARBA00023239"/>
    </source>
</evidence>
<keyword evidence="8 11" id="KW-0411">Iron-sulfur</keyword>
<dbReference type="AlphaFoldDB" id="W6S1U3"/>
<dbReference type="NCBIfam" id="TIGR00718">
    <property type="entry name" value="sda_alpha"/>
    <property type="match status" value="1"/>
</dbReference>
<dbReference type="KEGG" id="clt:CM240_2742"/>
<comment type="cofactor">
    <cofactor evidence="1 11">
        <name>[4Fe-4S] cluster</name>
        <dbReference type="ChEBI" id="CHEBI:49883"/>
    </cofactor>
</comment>
<keyword evidence="4 11" id="KW-0312">Gluconeogenesis</keyword>
<dbReference type="InterPro" id="IPR004642">
    <property type="entry name" value="Ser_deHydtase_asu"/>
</dbReference>
<dbReference type="EC" id="4.3.1.17" evidence="11"/>
<dbReference type="HOGENOM" id="CLU_022305_2_0_9"/>
<dbReference type="eggNOG" id="COG1760">
    <property type="taxonomic scope" value="Bacteria"/>
</dbReference>
<evidence type="ECO:0000313" key="14">
    <source>
        <dbReference type="Proteomes" id="UP000019426"/>
    </source>
</evidence>